<evidence type="ECO:0000259" key="1">
    <source>
        <dbReference type="Pfam" id="PF04230"/>
    </source>
</evidence>
<dbReference type="RefSeq" id="WP_255971024.1">
    <property type="nucleotide sequence ID" value="NZ_JANFQF010000014.1"/>
</dbReference>
<evidence type="ECO:0000313" key="2">
    <source>
        <dbReference type="EMBL" id="MCQ4120962.1"/>
    </source>
</evidence>
<keyword evidence="3" id="KW-1185">Reference proteome</keyword>
<gene>
    <name evidence="2" type="ORF">NOF53_17630</name>
</gene>
<dbReference type="GO" id="GO:0016740">
    <property type="term" value="F:transferase activity"/>
    <property type="evidence" value="ECO:0007669"/>
    <property type="project" value="UniProtKB-KW"/>
</dbReference>
<dbReference type="InterPro" id="IPR007345">
    <property type="entry name" value="Polysacch_pyruvyl_Trfase"/>
</dbReference>
<dbReference type="Proteomes" id="UP001524501">
    <property type="component" value="Unassembled WGS sequence"/>
</dbReference>
<dbReference type="EMBL" id="JANFQF010000014">
    <property type="protein sequence ID" value="MCQ4120962.1"/>
    <property type="molecule type" value="Genomic_DNA"/>
</dbReference>
<keyword evidence="2" id="KW-0808">Transferase</keyword>
<organism evidence="2 3">
    <name type="scientific">Rhodococcus tibetensis</name>
    <dbReference type="NCBI Taxonomy" id="2965064"/>
    <lineage>
        <taxon>Bacteria</taxon>
        <taxon>Bacillati</taxon>
        <taxon>Actinomycetota</taxon>
        <taxon>Actinomycetes</taxon>
        <taxon>Mycobacteriales</taxon>
        <taxon>Nocardiaceae</taxon>
        <taxon>Rhodococcus</taxon>
    </lineage>
</organism>
<dbReference type="PANTHER" id="PTHR36836:SF1">
    <property type="entry name" value="COLANIC ACID BIOSYNTHESIS PROTEIN WCAK"/>
    <property type="match status" value="1"/>
</dbReference>
<accession>A0ABT1QFI9</accession>
<protein>
    <submittedName>
        <fullName evidence="2">Polysaccharide pyruvyl transferase family protein</fullName>
    </submittedName>
</protein>
<evidence type="ECO:0000313" key="3">
    <source>
        <dbReference type="Proteomes" id="UP001524501"/>
    </source>
</evidence>
<feature type="domain" description="Polysaccharide pyruvyl transferase" evidence="1">
    <location>
        <begin position="70"/>
        <end position="307"/>
    </location>
</feature>
<sequence length="379" mass="40553">MMTSGAGSADRPFRILVLWADGESTNLGLRALAEGVREVASRAWGTDCEMVFHTHASEGTPLQRKKVMADLGRGKGPVKTEIHKYDIVLDTGGGDSFTDIYGLRRLMLMAYVHRAAKKSGVPLVLMPQTIGPFHSLLGGVIGAGALRRVSAVFARDPVSADYSMQRGRPVDGISTDMVFALPIPEVASSLAHDVIVNVSGLLWEPNSHIDFAKYREATSSLIEALISRGRTVSVLAHVLDSDMADNDVPAAVAVAENYGSQVEVLVPEGLSEARSLMASAELVIGARMHACLNALSVGTPAIPWAYSRKFEPLLSALGWDWSIDLKTVGDAAATTLGMIDSLDSETVLEQTASLRARSDEKMVDLVAHMQSLATRQSVS</sequence>
<comment type="caution">
    <text evidence="2">The sequence shown here is derived from an EMBL/GenBank/DDBJ whole genome shotgun (WGS) entry which is preliminary data.</text>
</comment>
<dbReference type="PANTHER" id="PTHR36836">
    <property type="entry name" value="COLANIC ACID BIOSYNTHESIS PROTEIN WCAK"/>
    <property type="match status" value="1"/>
</dbReference>
<reference evidence="2 3" key="1">
    <citation type="submission" date="2022-07" db="EMBL/GenBank/DDBJ databases">
        <title>Degradation activity of malathion, p-nitrophenol and potential low-temperature adaptation strategy of Rhodococcus sp. FXJ9.536.</title>
        <authorList>
            <person name="Huang J."/>
            <person name="Huang Y."/>
        </authorList>
    </citation>
    <scope>NUCLEOTIDE SEQUENCE [LARGE SCALE GENOMIC DNA]</scope>
    <source>
        <strain evidence="2 3">FXJ9.536</strain>
    </source>
</reference>
<proteinExistence type="predicted"/>
<name>A0ABT1QFI9_9NOCA</name>
<dbReference type="Pfam" id="PF04230">
    <property type="entry name" value="PS_pyruv_trans"/>
    <property type="match status" value="1"/>
</dbReference>